<dbReference type="PANTHER" id="PTHR42870">
    <property type="entry name" value="ACETYL-COA C-ACETYLTRANSFERASE"/>
    <property type="match status" value="1"/>
</dbReference>
<reference evidence="4 5" key="1">
    <citation type="submission" date="2020-08" db="EMBL/GenBank/DDBJ databases">
        <title>Sequencing the genomes of 1000 actinobacteria strains.</title>
        <authorList>
            <person name="Klenk H.-P."/>
        </authorList>
    </citation>
    <scope>NUCLEOTIDE SEQUENCE [LARGE SCALE GENOMIC DNA]</scope>
    <source>
        <strain evidence="4 5">DSM 43851</strain>
    </source>
</reference>
<dbReference type="Gene3D" id="3.40.47.10">
    <property type="match status" value="1"/>
</dbReference>
<feature type="transmembrane region" description="Helical" evidence="1">
    <location>
        <begin position="88"/>
        <end position="107"/>
    </location>
</feature>
<feature type="transmembrane region" description="Helical" evidence="1">
    <location>
        <begin position="6"/>
        <end position="26"/>
    </location>
</feature>
<dbReference type="EC" id="2.3.1.9" evidence="4"/>
<name>A0A7W9NK51_9PSEU</name>
<organism evidence="4 5">
    <name type="scientific">Kutzneria kofuensis</name>
    <dbReference type="NCBI Taxonomy" id="103725"/>
    <lineage>
        <taxon>Bacteria</taxon>
        <taxon>Bacillati</taxon>
        <taxon>Actinomycetota</taxon>
        <taxon>Actinomycetes</taxon>
        <taxon>Pseudonocardiales</taxon>
        <taxon>Pseudonocardiaceae</taxon>
        <taxon>Kutzneria</taxon>
    </lineage>
</organism>
<protein>
    <submittedName>
        <fullName evidence="4">Acetyl-CoA C-acetyltransferase</fullName>
        <ecNumber evidence="4">2.3.1.9</ecNumber>
    </submittedName>
</protein>
<evidence type="ECO:0000313" key="5">
    <source>
        <dbReference type="Proteomes" id="UP000585638"/>
    </source>
</evidence>
<evidence type="ECO:0000259" key="2">
    <source>
        <dbReference type="Pfam" id="PF00108"/>
    </source>
</evidence>
<feature type="transmembrane region" description="Helical" evidence="1">
    <location>
        <begin position="58"/>
        <end position="76"/>
    </location>
</feature>
<evidence type="ECO:0000313" key="4">
    <source>
        <dbReference type="EMBL" id="MBB5895344.1"/>
    </source>
</evidence>
<dbReference type="InterPro" id="IPR055140">
    <property type="entry name" value="Thiolase_C_2"/>
</dbReference>
<dbReference type="EMBL" id="JACHIR010000001">
    <property type="protein sequence ID" value="MBB5895344.1"/>
    <property type="molecule type" value="Genomic_DNA"/>
</dbReference>
<dbReference type="Pfam" id="PF22691">
    <property type="entry name" value="Thiolase_C_1"/>
    <property type="match status" value="1"/>
</dbReference>
<keyword evidence="5" id="KW-1185">Reference proteome</keyword>
<dbReference type="InterPro" id="IPR016039">
    <property type="entry name" value="Thiolase-like"/>
</dbReference>
<accession>A0A7W9NK51</accession>
<dbReference type="NCBIfam" id="NF004936">
    <property type="entry name" value="PRK06289.1"/>
    <property type="match status" value="1"/>
</dbReference>
<dbReference type="Proteomes" id="UP000585638">
    <property type="component" value="Unassembled WGS sequence"/>
</dbReference>
<dbReference type="RefSeq" id="WP_246488700.1">
    <property type="nucleotide sequence ID" value="NZ_BAAAWY010000015.1"/>
</dbReference>
<keyword evidence="1" id="KW-0472">Membrane</keyword>
<comment type="caution">
    <text evidence="4">The sequence shown here is derived from an EMBL/GenBank/DDBJ whole genome shotgun (WGS) entry which is preliminary data.</text>
</comment>
<dbReference type="PANTHER" id="PTHR42870:SF6">
    <property type="entry name" value="ACETYL-COA C-ACYLTRANSFERASE"/>
    <property type="match status" value="1"/>
</dbReference>
<sequence length="539" mass="56127">MSDKHLLAGGFGFPLGCAVATVVVLGSAAAGGFAHPVAVLVALAGATAAVSATTTLPAALGTAFVSWGLYAGFVVGQLGQLAVDRSTAVAALVLASAALVAVGAMALRRFLGQPPTRIVRIAPPIRGNPRHSVSCSIAGMVWVLGGYQTDFARNWPRAGLEVSDLVAEVVQETLVDARVDPVAVGVIHVGNAFGQLFTGQGQLGGMPATVDDRLWGVPASRHEAACASGGVAILSAMADLESGRYDCALVLGVELEKTVPGDLSAQYLGAAAWVGHEGQQAKFMWPHMFSLLADEYDRRYGLDDAHLNAIAELNFRNARSNPNAQTRAWEFGPASFTGDDMANPRVEGRVRRQQCSQVTDGGAGVVLVSDRHPRAGSAGAARIEGWGHRTVGLPLQAKFDRSRDEPYVLPHVRRAVLDAFGRAGIDSVDGIETHDCFAMSEYMAIDHFGITEPGESWKAVENGELERGGRIPVNAGGGLIGGGHPVGATGVRMLLDASRQVTGRAGACQIEGARRIGTLNIGGSTTTTVTFVVGSQDGR</sequence>
<evidence type="ECO:0000256" key="1">
    <source>
        <dbReference type="SAM" id="Phobius"/>
    </source>
</evidence>
<dbReference type="GO" id="GO:0003985">
    <property type="term" value="F:acetyl-CoA C-acetyltransferase activity"/>
    <property type="evidence" value="ECO:0007669"/>
    <property type="project" value="UniProtKB-EC"/>
</dbReference>
<feature type="domain" description="Thiolase C-terminal" evidence="3">
    <location>
        <begin position="408"/>
        <end position="534"/>
    </location>
</feature>
<feature type="domain" description="Thiolase N-terminal" evidence="2">
    <location>
        <begin position="143"/>
        <end position="369"/>
    </location>
</feature>
<keyword evidence="1" id="KW-0812">Transmembrane</keyword>
<keyword evidence="4" id="KW-0808">Transferase</keyword>
<evidence type="ECO:0000259" key="3">
    <source>
        <dbReference type="Pfam" id="PF22691"/>
    </source>
</evidence>
<dbReference type="SUPFAM" id="SSF53901">
    <property type="entry name" value="Thiolase-like"/>
    <property type="match status" value="2"/>
</dbReference>
<dbReference type="Pfam" id="PF00108">
    <property type="entry name" value="Thiolase_N"/>
    <property type="match status" value="1"/>
</dbReference>
<keyword evidence="1" id="KW-1133">Transmembrane helix</keyword>
<gene>
    <name evidence="4" type="ORF">BJ998_006540</name>
</gene>
<keyword evidence="4" id="KW-0012">Acyltransferase</keyword>
<dbReference type="CDD" id="cd00829">
    <property type="entry name" value="SCP-x_thiolase"/>
    <property type="match status" value="1"/>
</dbReference>
<dbReference type="InterPro" id="IPR020616">
    <property type="entry name" value="Thiolase_N"/>
</dbReference>
<proteinExistence type="predicted"/>
<dbReference type="AlphaFoldDB" id="A0A7W9NK51"/>